<dbReference type="GO" id="GO:0016787">
    <property type="term" value="F:hydrolase activity"/>
    <property type="evidence" value="ECO:0007669"/>
    <property type="project" value="UniProtKB-KW"/>
</dbReference>
<dbReference type="Gene3D" id="3.40.50.1820">
    <property type="entry name" value="alpha/beta hydrolase"/>
    <property type="match status" value="1"/>
</dbReference>
<keyword evidence="5" id="KW-1185">Reference proteome</keyword>
<dbReference type="Proteomes" id="UP000283530">
    <property type="component" value="Unassembled WGS sequence"/>
</dbReference>
<name>A0A443NGP4_9MAGN</name>
<sequence length="273" mass="30464">MVVAHVTGGLVEALNARVYGHGNQTLVLSHGFGSDQMAWHYILPYLAYYFKVVVFDMAFSWKVRPDFYNKEKYSTFNGYADDLIGLLDELNVTRSVYLGHSMSAMVGCIAATQRPLLFKLLILLGGSPRYLNDEGYKGGFGMSDLEHIFHDINYNFSSWVSIFAPKAIGVNDPTAIQEFKSSLGKMKPDVALDVAKTVFLSDLRGVLGHVHIHCTIIQAKKDFVVPTLVTYYMGKRLGKDTRIVIMETQGHLPMLTAHSLLLDVLKKVLCIHG</sequence>
<evidence type="ECO:0000256" key="1">
    <source>
        <dbReference type="ARBA" id="ARBA00008645"/>
    </source>
</evidence>
<dbReference type="FunFam" id="3.40.50.1820:FF:000042">
    <property type="entry name" value="probable strigolactone esterase DAD2"/>
    <property type="match status" value="1"/>
</dbReference>
<feature type="domain" description="AB hydrolase-1" evidence="3">
    <location>
        <begin position="26"/>
        <end position="257"/>
    </location>
</feature>
<dbReference type="STRING" id="337451.A0A443NGP4"/>
<dbReference type="OrthoDB" id="408373at2759"/>
<evidence type="ECO:0000313" key="5">
    <source>
        <dbReference type="Proteomes" id="UP000283530"/>
    </source>
</evidence>
<gene>
    <name evidence="4" type="ORF">CKAN_00617200</name>
</gene>
<comment type="caution">
    <text evidence="4">The sequence shown here is derived from an EMBL/GenBank/DDBJ whole genome shotgun (WGS) entry which is preliminary data.</text>
</comment>
<dbReference type="EMBL" id="QPKB01000002">
    <property type="protein sequence ID" value="RWR77674.1"/>
    <property type="molecule type" value="Genomic_DNA"/>
</dbReference>
<dbReference type="Pfam" id="PF12697">
    <property type="entry name" value="Abhydrolase_6"/>
    <property type="match status" value="1"/>
</dbReference>
<evidence type="ECO:0000313" key="4">
    <source>
        <dbReference type="EMBL" id="RWR77674.1"/>
    </source>
</evidence>
<evidence type="ECO:0000256" key="2">
    <source>
        <dbReference type="ARBA" id="ARBA00022801"/>
    </source>
</evidence>
<dbReference type="SUPFAM" id="SSF53474">
    <property type="entry name" value="alpha/beta-Hydrolases"/>
    <property type="match status" value="1"/>
</dbReference>
<comment type="similarity">
    <text evidence="1">Belongs to the AB hydrolase superfamily.</text>
</comment>
<dbReference type="InterPro" id="IPR029058">
    <property type="entry name" value="AB_hydrolase_fold"/>
</dbReference>
<keyword evidence="2" id="KW-0378">Hydrolase</keyword>
<accession>A0A443NGP4</accession>
<protein>
    <submittedName>
        <fullName evidence="4">Strigolactone esterase D14-like protein</fullName>
    </submittedName>
</protein>
<dbReference type="InterPro" id="IPR000073">
    <property type="entry name" value="AB_hydrolase_1"/>
</dbReference>
<organism evidence="4 5">
    <name type="scientific">Cinnamomum micranthum f. kanehirae</name>
    <dbReference type="NCBI Taxonomy" id="337451"/>
    <lineage>
        <taxon>Eukaryota</taxon>
        <taxon>Viridiplantae</taxon>
        <taxon>Streptophyta</taxon>
        <taxon>Embryophyta</taxon>
        <taxon>Tracheophyta</taxon>
        <taxon>Spermatophyta</taxon>
        <taxon>Magnoliopsida</taxon>
        <taxon>Magnoliidae</taxon>
        <taxon>Laurales</taxon>
        <taxon>Lauraceae</taxon>
        <taxon>Cinnamomum</taxon>
    </lineage>
</organism>
<dbReference type="AlphaFoldDB" id="A0A443NGP4"/>
<proteinExistence type="inferred from homology"/>
<dbReference type="PANTHER" id="PTHR43039">
    <property type="entry name" value="ESTERASE-RELATED"/>
    <property type="match status" value="1"/>
</dbReference>
<evidence type="ECO:0000259" key="3">
    <source>
        <dbReference type="Pfam" id="PF12697"/>
    </source>
</evidence>
<reference evidence="4 5" key="1">
    <citation type="journal article" date="2019" name="Nat. Plants">
        <title>Stout camphor tree genome fills gaps in understanding of flowering plant genome evolution.</title>
        <authorList>
            <person name="Chaw S.M."/>
            <person name="Liu Y.C."/>
            <person name="Wu Y.W."/>
            <person name="Wang H.Y."/>
            <person name="Lin C.I."/>
            <person name="Wu C.S."/>
            <person name="Ke H.M."/>
            <person name="Chang L.Y."/>
            <person name="Hsu C.Y."/>
            <person name="Yang H.T."/>
            <person name="Sudianto E."/>
            <person name="Hsu M.H."/>
            <person name="Wu K.P."/>
            <person name="Wang L.N."/>
            <person name="Leebens-Mack J.H."/>
            <person name="Tsai I.J."/>
        </authorList>
    </citation>
    <scope>NUCLEOTIDE SEQUENCE [LARGE SCALE GENOMIC DNA]</scope>
    <source>
        <strain evidence="5">cv. Chaw 1501</strain>
        <tissue evidence="4">Young leaves</tissue>
    </source>
</reference>